<feature type="domain" description="NAD-dependent epimerase/dehydratase" evidence="3">
    <location>
        <begin position="5"/>
        <end position="222"/>
    </location>
</feature>
<evidence type="ECO:0000259" key="3">
    <source>
        <dbReference type="Pfam" id="PF01370"/>
    </source>
</evidence>
<evidence type="ECO:0000313" key="5">
    <source>
        <dbReference type="Proteomes" id="UP000501094"/>
    </source>
</evidence>
<proteinExistence type="inferred from homology"/>
<dbReference type="KEGG" id="peg:E5R92_03210"/>
<dbReference type="PANTHER" id="PTHR43000">
    <property type="entry name" value="DTDP-D-GLUCOSE 4,6-DEHYDRATASE-RELATED"/>
    <property type="match status" value="1"/>
</dbReference>
<organism evidence="4 5">
    <name type="scientific">Candidatus Pelagibacter giovannonii</name>
    <dbReference type="NCBI Taxonomy" id="2563896"/>
    <lineage>
        <taxon>Bacteria</taxon>
        <taxon>Pseudomonadati</taxon>
        <taxon>Pseudomonadota</taxon>
        <taxon>Alphaproteobacteria</taxon>
        <taxon>Candidatus Pelagibacterales</taxon>
        <taxon>Candidatus Pelagibacteraceae</taxon>
        <taxon>Candidatus Pelagibacter</taxon>
    </lineage>
</organism>
<comment type="similarity">
    <text evidence="2">Belongs to the NAD(P)-dependent epimerase/dehydratase family.</text>
</comment>
<dbReference type="Proteomes" id="UP000501094">
    <property type="component" value="Chromosome"/>
</dbReference>
<dbReference type="EMBL" id="CP038852">
    <property type="protein sequence ID" value="QIZ20793.1"/>
    <property type="molecule type" value="Genomic_DNA"/>
</dbReference>
<gene>
    <name evidence="4" type="ORF">E5R92_03210</name>
</gene>
<evidence type="ECO:0000256" key="1">
    <source>
        <dbReference type="ARBA" id="ARBA00005125"/>
    </source>
</evidence>
<sequence length="292" mass="33934">MKNIIIITGGAGFVGSHLIELLLEKTNKNIISLDNYSSGSKKNHIKNLRVKYFKGSTSEIDKKLSTYKNKIHSLFHFGEFSRIFQSFKKFDNCFNSNSAGTQAVFKFCLDNRIKLIYSATSASLGNHGLDKNLSPYAFTKSKNLELLENLKKWFNFRFEVIYFYNVYGQRHIKSGEMATVIGVFEEQYKKNKPLTIVRPGNQTRRFTHILDTVYTCYEAWKKNKCAHYSISHKKSYSIREVAKMFNHKIKYLKARKGERFASALTNMSLNNKIIRKYGKIHLKDYITSFIKS</sequence>
<dbReference type="Gene3D" id="3.40.50.720">
    <property type="entry name" value="NAD(P)-binding Rossmann-like Domain"/>
    <property type="match status" value="1"/>
</dbReference>
<evidence type="ECO:0000313" key="4">
    <source>
        <dbReference type="EMBL" id="QIZ20793.1"/>
    </source>
</evidence>
<accession>A0A6H1Q343</accession>
<reference evidence="4 5" key="1">
    <citation type="journal article" date="2020" name="Nat. Microbiol.">
        <title>Lysogenic host-virus interactions in SAR11 marine bacteria.</title>
        <authorList>
            <person name="Morris R.M."/>
            <person name="Cain K.R."/>
            <person name="Hvorecny K.L."/>
            <person name="Kollman J.M."/>
        </authorList>
    </citation>
    <scope>NUCLEOTIDE SEQUENCE [LARGE SCALE GENOMIC DNA]</scope>
    <source>
        <strain evidence="4 5">NP1</strain>
    </source>
</reference>
<name>A0A6H1Q343_9PROT</name>
<keyword evidence="5" id="KW-1185">Reference proteome</keyword>
<protein>
    <submittedName>
        <fullName evidence="4">NAD-dependent epimerase/dehydratase family protein</fullName>
    </submittedName>
</protein>
<dbReference type="InterPro" id="IPR001509">
    <property type="entry name" value="Epimerase_deHydtase"/>
</dbReference>
<dbReference type="RefSeq" id="WP_168606673.1">
    <property type="nucleotide sequence ID" value="NZ_CP038852.1"/>
</dbReference>
<dbReference type="SUPFAM" id="SSF51735">
    <property type="entry name" value="NAD(P)-binding Rossmann-fold domains"/>
    <property type="match status" value="1"/>
</dbReference>
<comment type="pathway">
    <text evidence="1">Bacterial outer membrane biogenesis; LPS O-antigen biosynthesis.</text>
</comment>
<dbReference type="AlphaFoldDB" id="A0A6H1Q343"/>
<dbReference type="Pfam" id="PF01370">
    <property type="entry name" value="Epimerase"/>
    <property type="match status" value="1"/>
</dbReference>
<dbReference type="InterPro" id="IPR036291">
    <property type="entry name" value="NAD(P)-bd_dom_sf"/>
</dbReference>
<evidence type="ECO:0000256" key="2">
    <source>
        <dbReference type="ARBA" id="ARBA00007637"/>
    </source>
</evidence>